<gene>
    <name evidence="3" type="ORF">PGB27_28295</name>
</gene>
<name>A0ABT5T2B5_9PSEU</name>
<evidence type="ECO:0000259" key="2">
    <source>
        <dbReference type="Pfam" id="PF13581"/>
    </source>
</evidence>
<proteinExistence type="predicted"/>
<reference evidence="3 4" key="1">
    <citation type="submission" date="2023-02" db="EMBL/GenBank/DDBJ databases">
        <title>Genome sequencing required for Actinomycetospora new species description.</title>
        <authorList>
            <person name="Saimee Y."/>
            <person name="Duangmal K."/>
        </authorList>
    </citation>
    <scope>NUCLEOTIDE SEQUENCE [LARGE SCALE GENOMIC DNA]</scope>
    <source>
        <strain evidence="3 4">DW7H6</strain>
    </source>
</reference>
<keyword evidence="3" id="KW-0067">ATP-binding</keyword>
<organism evidence="3 4">
    <name type="scientific">Actinomycetospora lemnae</name>
    <dbReference type="NCBI Taxonomy" id="3019891"/>
    <lineage>
        <taxon>Bacteria</taxon>
        <taxon>Bacillati</taxon>
        <taxon>Actinomycetota</taxon>
        <taxon>Actinomycetes</taxon>
        <taxon>Pseudonocardiales</taxon>
        <taxon>Pseudonocardiaceae</taxon>
        <taxon>Actinomycetospora</taxon>
    </lineage>
</organism>
<feature type="domain" description="Histidine kinase/HSP90-like ATPase" evidence="2">
    <location>
        <begin position="17"/>
        <end position="136"/>
    </location>
</feature>
<keyword evidence="1" id="KW-0808">Transferase</keyword>
<dbReference type="InterPro" id="IPR036890">
    <property type="entry name" value="HATPase_C_sf"/>
</dbReference>
<dbReference type="Pfam" id="PF13581">
    <property type="entry name" value="HATPase_c_2"/>
    <property type="match status" value="1"/>
</dbReference>
<dbReference type="PANTHER" id="PTHR35526">
    <property type="entry name" value="ANTI-SIGMA-F FACTOR RSBW-RELATED"/>
    <property type="match status" value="1"/>
</dbReference>
<protein>
    <submittedName>
        <fullName evidence="3">ATP-binding protein</fullName>
    </submittedName>
</protein>
<evidence type="ECO:0000313" key="4">
    <source>
        <dbReference type="Proteomes" id="UP001300763"/>
    </source>
</evidence>
<dbReference type="PANTHER" id="PTHR35526:SF3">
    <property type="entry name" value="ANTI-SIGMA-F FACTOR RSBW"/>
    <property type="match status" value="1"/>
</dbReference>
<dbReference type="SUPFAM" id="SSF55874">
    <property type="entry name" value="ATPase domain of HSP90 chaperone/DNA topoisomerase II/histidine kinase"/>
    <property type="match status" value="1"/>
</dbReference>
<keyword evidence="3" id="KW-0547">Nucleotide-binding</keyword>
<sequence length="143" mass="15153">MSEPVVEVDDALQLEAPAAPEHVGRLRRAARRWLRAALGEDAEDTVDGLTLAVSEALENAVEHAYADRDEPGTMTLAAGRDPADPSVLVVTVSDTGHWRAPSGRASYRGRGLAMIEELVDTFTVDPGPTGTTVTLRHAEAPGS</sequence>
<keyword evidence="1" id="KW-0418">Kinase</keyword>
<keyword evidence="4" id="KW-1185">Reference proteome</keyword>
<dbReference type="RefSeq" id="WP_274203793.1">
    <property type="nucleotide sequence ID" value="NZ_JAQZAO010000021.1"/>
</dbReference>
<comment type="caution">
    <text evidence="3">The sequence shown here is derived from an EMBL/GenBank/DDBJ whole genome shotgun (WGS) entry which is preliminary data.</text>
</comment>
<dbReference type="GO" id="GO:0005524">
    <property type="term" value="F:ATP binding"/>
    <property type="evidence" value="ECO:0007669"/>
    <property type="project" value="UniProtKB-KW"/>
</dbReference>
<dbReference type="Gene3D" id="3.30.565.10">
    <property type="entry name" value="Histidine kinase-like ATPase, C-terminal domain"/>
    <property type="match status" value="1"/>
</dbReference>
<evidence type="ECO:0000256" key="1">
    <source>
        <dbReference type="ARBA" id="ARBA00022527"/>
    </source>
</evidence>
<dbReference type="EMBL" id="JAQZAO010000021">
    <property type="protein sequence ID" value="MDD7969263.1"/>
    <property type="molecule type" value="Genomic_DNA"/>
</dbReference>
<keyword evidence="1" id="KW-0723">Serine/threonine-protein kinase</keyword>
<dbReference type="InterPro" id="IPR050267">
    <property type="entry name" value="Anti-sigma-factor_SerPK"/>
</dbReference>
<dbReference type="Proteomes" id="UP001300763">
    <property type="component" value="Unassembled WGS sequence"/>
</dbReference>
<evidence type="ECO:0000313" key="3">
    <source>
        <dbReference type="EMBL" id="MDD7969263.1"/>
    </source>
</evidence>
<dbReference type="InterPro" id="IPR003594">
    <property type="entry name" value="HATPase_dom"/>
</dbReference>
<dbReference type="CDD" id="cd16936">
    <property type="entry name" value="HATPase_RsbW-like"/>
    <property type="match status" value="1"/>
</dbReference>
<accession>A0ABT5T2B5</accession>